<evidence type="ECO:0000256" key="9">
    <source>
        <dbReference type="SAM" id="MobiDB-lite"/>
    </source>
</evidence>
<evidence type="ECO:0000256" key="7">
    <source>
        <dbReference type="ARBA" id="ARBA00023329"/>
    </source>
</evidence>
<feature type="chain" id="PRO_5034983024" description="Serpin domain-containing protein" evidence="10">
    <location>
        <begin position="26"/>
        <end position="423"/>
    </location>
</feature>
<dbReference type="Proteomes" id="UP000694540">
    <property type="component" value="Unplaced"/>
</dbReference>
<dbReference type="InterPro" id="IPR000215">
    <property type="entry name" value="Serpin_fam"/>
</dbReference>
<evidence type="ECO:0000256" key="1">
    <source>
        <dbReference type="ARBA" id="ARBA00004248"/>
    </source>
</evidence>
<dbReference type="PANTHER" id="PTHR11461:SF145">
    <property type="entry name" value="ALPHA-1-ANTICHYMOTRYPSIN"/>
    <property type="match status" value="1"/>
</dbReference>
<dbReference type="Ensembl" id="ENSCWAT00000026497.1">
    <property type="protein sequence ID" value="ENSCWAP00000024443.1"/>
    <property type="gene ID" value="ENSCWAG00000016231.1"/>
</dbReference>
<dbReference type="PANTHER" id="PTHR11461">
    <property type="entry name" value="SERINE PROTEASE INHIBITOR, SERPIN"/>
    <property type="match status" value="1"/>
</dbReference>
<dbReference type="GO" id="GO:0042583">
    <property type="term" value="C:chromaffin granule"/>
    <property type="evidence" value="ECO:0007669"/>
    <property type="project" value="UniProtKB-SubCell"/>
</dbReference>
<keyword evidence="5" id="KW-0964">Secreted</keyword>
<proteinExistence type="inferred from homology"/>
<dbReference type="GO" id="GO:0004867">
    <property type="term" value="F:serine-type endopeptidase inhibitor activity"/>
    <property type="evidence" value="ECO:0007669"/>
    <property type="project" value="InterPro"/>
</dbReference>
<dbReference type="FunFam" id="2.30.39.10:FF:000002">
    <property type="entry name" value="Serpin family D member 1"/>
    <property type="match status" value="1"/>
</dbReference>
<feature type="region of interest" description="Disordered" evidence="9">
    <location>
        <begin position="391"/>
        <end position="423"/>
    </location>
</feature>
<dbReference type="GO" id="GO:0005615">
    <property type="term" value="C:extracellular space"/>
    <property type="evidence" value="ECO:0007669"/>
    <property type="project" value="InterPro"/>
</dbReference>
<accession>A0A8C3X9C9</accession>
<keyword evidence="6 10" id="KW-0732">Signal</keyword>
<evidence type="ECO:0000313" key="13">
    <source>
        <dbReference type="Proteomes" id="UP000694540"/>
    </source>
</evidence>
<evidence type="ECO:0000256" key="8">
    <source>
        <dbReference type="RuleBase" id="RU000411"/>
    </source>
</evidence>
<keyword evidence="7" id="KW-0968">Cytoplasmic vesicle</keyword>
<dbReference type="InterPro" id="IPR042178">
    <property type="entry name" value="Serpin_sf_1"/>
</dbReference>
<feature type="signal peptide" evidence="10">
    <location>
        <begin position="1"/>
        <end position="25"/>
    </location>
</feature>
<organism evidence="12 13">
    <name type="scientific">Catagonus wagneri</name>
    <name type="common">Chacoan peccary</name>
    <dbReference type="NCBI Taxonomy" id="51154"/>
    <lineage>
        <taxon>Eukaryota</taxon>
        <taxon>Metazoa</taxon>
        <taxon>Chordata</taxon>
        <taxon>Craniata</taxon>
        <taxon>Vertebrata</taxon>
        <taxon>Euteleostomi</taxon>
        <taxon>Mammalia</taxon>
        <taxon>Eutheria</taxon>
        <taxon>Laurasiatheria</taxon>
        <taxon>Artiodactyla</taxon>
        <taxon>Suina</taxon>
        <taxon>Tayassuidae</taxon>
        <taxon>Catagonus</taxon>
    </lineage>
</organism>
<dbReference type="AlphaFoldDB" id="A0A8C3X9C9"/>
<evidence type="ECO:0000256" key="6">
    <source>
        <dbReference type="ARBA" id="ARBA00022729"/>
    </source>
</evidence>
<dbReference type="Pfam" id="PF00079">
    <property type="entry name" value="Serpin"/>
    <property type="match status" value="1"/>
</dbReference>
<evidence type="ECO:0000256" key="2">
    <source>
        <dbReference type="ARBA" id="ARBA00004613"/>
    </source>
</evidence>
<evidence type="ECO:0000313" key="12">
    <source>
        <dbReference type="Ensembl" id="ENSCWAP00000024443.1"/>
    </source>
</evidence>
<evidence type="ECO:0000256" key="3">
    <source>
        <dbReference type="ARBA" id="ARBA00009500"/>
    </source>
</evidence>
<evidence type="ECO:0000259" key="11">
    <source>
        <dbReference type="SMART" id="SM00093"/>
    </source>
</evidence>
<dbReference type="Gene3D" id="3.30.497.10">
    <property type="entry name" value="Antithrombin, subunit I, domain 2"/>
    <property type="match status" value="1"/>
</dbReference>
<reference evidence="12" key="1">
    <citation type="submission" date="2025-08" db="UniProtKB">
        <authorList>
            <consortium name="Ensembl"/>
        </authorList>
    </citation>
    <scope>IDENTIFICATION</scope>
</reference>
<dbReference type="GeneTree" id="ENSGT00940000154392"/>
<feature type="domain" description="Serpin" evidence="11">
    <location>
        <begin position="61"/>
        <end position="415"/>
    </location>
</feature>
<dbReference type="InterPro" id="IPR023796">
    <property type="entry name" value="Serpin_dom"/>
</dbReference>
<protein>
    <recommendedName>
        <fullName evidence="11">Serpin domain-containing protein</fullName>
    </recommendedName>
</protein>
<dbReference type="SUPFAM" id="SSF56574">
    <property type="entry name" value="Serpins"/>
    <property type="match status" value="1"/>
</dbReference>
<comment type="subunit">
    <text evidence="4">Homodimer.</text>
</comment>
<dbReference type="FunFam" id="3.30.497.10:FF:000001">
    <property type="entry name" value="Serine protease inhibitor"/>
    <property type="match status" value="1"/>
</dbReference>
<dbReference type="InterPro" id="IPR042185">
    <property type="entry name" value="Serpin_sf_2"/>
</dbReference>
<comment type="similarity">
    <text evidence="3 8">Belongs to the serpin family.</text>
</comment>
<evidence type="ECO:0000256" key="4">
    <source>
        <dbReference type="ARBA" id="ARBA00011738"/>
    </source>
</evidence>
<dbReference type="SMART" id="SM00093">
    <property type="entry name" value="SERPIN"/>
    <property type="match status" value="1"/>
</dbReference>
<comment type="subcellular location">
    <subcellularLocation>
        <location evidence="1">Cytoplasmic vesicle</location>
        <location evidence="1">Secretory vesicle</location>
        <location evidence="1">Chromaffin granule</location>
    </subcellularLocation>
    <subcellularLocation>
        <location evidence="2">Secreted</location>
    </subcellularLocation>
</comment>
<evidence type="ECO:0000256" key="5">
    <source>
        <dbReference type="ARBA" id="ARBA00022525"/>
    </source>
</evidence>
<dbReference type="Gene3D" id="2.30.39.10">
    <property type="entry name" value="Alpha-1-antitrypsin, domain 1"/>
    <property type="match status" value="1"/>
</dbReference>
<dbReference type="InterPro" id="IPR036186">
    <property type="entry name" value="Serpin_sf"/>
</dbReference>
<evidence type="ECO:0000256" key="10">
    <source>
        <dbReference type="SAM" id="SignalP"/>
    </source>
</evidence>
<reference evidence="12" key="2">
    <citation type="submission" date="2025-09" db="UniProtKB">
        <authorList>
            <consortium name="Ensembl"/>
        </authorList>
    </citation>
    <scope>IDENTIFICATION</scope>
</reference>
<sequence length="423" mass="46565">MSAERRSLFLALGLLVAGLCSRVYCLPVDDLESKHVTQHDQHNGAPLDHHAVVSSNTDFAFSLYRKLASLTPNKNVVFSPLSVSMALAFLSLGARGTTLTELLEGLKFNLTETPEAEIHRGFQHLLQALSRPSNLLQLSVGNAIFVDEHLKLLDKFRNDAHELYASEVFSSNFHDPKAAIKFVNDYVKNKTKGKIPKGGQSLHHRLSTPPLPPATWKTPFDHKHTLKSLFYVSENKTVEVPLMSHKGLETPYFRDEELACTVVELKYTSNDSALFILPDEGKMLDVEAKLLPETLRRWRGSLHPRHIDILNLPRFSISGDYGLHGTLPQLGIRKIFTHEADLSGVTGDQKLGVSKVKHRAALLQLLQHGGAVDSCPQEKCLDLAPLQSARGVPGAAQSLGSDRKGSRSGTPCSLPLSPRVPPS</sequence>
<name>A0A8C3X9C9_9CETA</name>
<keyword evidence="13" id="KW-1185">Reference proteome</keyword>